<dbReference type="GO" id="GO:0008998">
    <property type="term" value="F:ribonucleoside-triphosphate reductase (thioredoxin) activity"/>
    <property type="evidence" value="ECO:0007669"/>
    <property type="project" value="InterPro"/>
</dbReference>
<protein>
    <recommendedName>
        <fullName evidence="3">ATP-cone domain-containing protein</fullName>
    </recommendedName>
</protein>
<evidence type="ECO:0000256" key="1">
    <source>
        <dbReference type="ARBA" id="ARBA00022741"/>
    </source>
</evidence>
<dbReference type="SUPFAM" id="SSF51294">
    <property type="entry name" value="Hedgehog/intein (Hint) domain"/>
    <property type="match status" value="1"/>
</dbReference>
<comment type="caution">
    <text evidence="4">The sequence shown here is derived from an EMBL/GenBank/DDBJ whole genome shotgun (WGS) entry which is preliminary data.</text>
</comment>
<dbReference type="SUPFAM" id="SSF51998">
    <property type="entry name" value="PFL-like glycyl radical enzymes"/>
    <property type="match status" value="1"/>
</dbReference>
<sequence length="381" mass="43989">MFEKIKKRDGRIVKFDQRKITDAILKAGQETKEFGLNTSRKLSNKVVKKAKEIIKDKIPTVEKIQDIVETVLIESGYIKTAKAYIIYRDQHAKIRDVKRAVSLKLVDEYIENEDWRVNENSNMTYSLQGLNNHIASVISAHYWLYKIYPKDVRKAHICGDFHIHDLALIAPYCAGWNLKDLLIRGFGGVPGKIESKPAKHFRAALGQIVNFFYTLQGETAGAEAFSSVDTYLAPFIKYDKLSYKETKQAIQEFLFNINIPTRVGFQSLVWDELVVIRENGKIKIKKIGEIVDSQFEKKSHRILEDNPGSFAIENDDNFKVLSFNQKGEAVWANVKAFIRHKVPKGSKFVKSIYLFLEFAILSILHFSTYNNMLISNYTWWY</sequence>
<dbReference type="PANTHER" id="PTHR21075">
    <property type="entry name" value="ANAEROBIC RIBONUCLEOSIDE-TRIPHOSPHATE REDUCTASE"/>
    <property type="match status" value="1"/>
</dbReference>
<dbReference type="GO" id="GO:0005524">
    <property type="term" value="F:ATP binding"/>
    <property type="evidence" value="ECO:0007669"/>
    <property type="project" value="UniProtKB-KW"/>
</dbReference>
<organism evidence="4">
    <name type="scientific">marine sediment metagenome</name>
    <dbReference type="NCBI Taxonomy" id="412755"/>
    <lineage>
        <taxon>unclassified sequences</taxon>
        <taxon>metagenomes</taxon>
        <taxon>ecological metagenomes</taxon>
    </lineage>
</organism>
<dbReference type="GO" id="GO:0009265">
    <property type="term" value="P:2'-deoxyribonucleotide biosynthetic process"/>
    <property type="evidence" value="ECO:0007669"/>
    <property type="project" value="TreeGrafter"/>
</dbReference>
<dbReference type="AlphaFoldDB" id="X1AYI5"/>
<keyword evidence="2" id="KW-0067">ATP-binding</keyword>
<evidence type="ECO:0000259" key="3">
    <source>
        <dbReference type="PROSITE" id="PS51161"/>
    </source>
</evidence>
<dbReference type="InterPro" id="IPR036844">
    <property type="entry name" value="Hint_dom_sf"/>
</dbReference>
<proteinExistence type="predicted"/>
<dbReference type="InterPro" id="IPR005144">
    <property type="entry name" value="ATP-cone_dom"/>
</dbReference>
<accession>X1AYI5</accession>
<dbReference type="EMBL" id="BART01000114">
    <property type="protein sequence ID" value="GAG64821.1"/>
    <property type="molecule type" value="Genomic_DNA"/>
</dbReference>
<dbReference type="PANTHER" id="PTHR21075:SF0">
    <property type="entry name" value="ANAEROBIC RIBONUCLEOSIDE-TRIPHOSPHATE REDUCTASE"/>
    <property type="match status" value="1"/>
</dbReference>
<evidence type="ECO:0000313" key="4">
    <source>
        <dbReference type="EMBL" id="GAG64821.1"/>
    </source>
</evidence>
<gene>
    <name evidence="4" type="ORF">S01H4_00755</name>
</gene>
<dbReference type="GO" id="GO:0006260">
    <property type="term" value="P:DNA replication"/>
    <property type="evidence" value="ECO:0007669"/>
    <property type="project" value="InterPro"/>
</dbReference>
<name>X1AYI5_9ZZZZ</name>
<keyword evidence="1" id="KW-0547">Nucleotide-binding</keyword>
<dbReference type="PROSITE" id="PS51161">
    <property type="entry name" value="ATP_CONE"/>
    <property type="match status" value="1"/>
</dbReference>
<reference evidence="4" key="1">
    <citation type="journal article" date="2014" name="Front. Microbiol.">
        <title>High frequency of phylogenetically diverse reductive dehalogenase-homologous genes in deep subseafloor sedimentary metagenomes.</title>
        <authorList>
            <person name="Kawai M."/>
            <person name="Futagami T."/>
            <person name="Toyoda A."/>
            <person name="Takaki Y."/>
            <person name="Nishi S."/>
            <person name="Hori S."/>
            <person name="Arai W."/>
            <person name="Tsubouchi T."/>
            <person name="Morono Y."/>
            <person name="Uchiyama I."/>
            <person name="Ito T."/>
            <person name="Fujiyama A."/>
            <person name="Inagaki F."/>
            <person name="Takami H."/>
        </authorList>
    </citation>
    <scope>NUCLEOTIDE SEQUENCE</scope>
    <source>
        <strain evidence="4">Expedition CK06-06</strain>
    </source>
</reference>
<dbReference type="InterPro" id="IPR012833">
    <property type="entry name" value="NrdD"/>
</dbReference>
<dbReference type="GO" id="GO:0004748">
    <property type="term" value="F:ribonucleoside-diphosphate reductase activity, thioredoxin disulfide as acceptor"/>
    <property type="evidence" value="ECO:0007669"/>
    <property type="project" value="TreeGrafter"/>
</dbReference>
<dbReference type="Gene3D" id="3.20.70.20">
    <property type="match status" value="1"/>
</dbReference>
<dbReference type="GO" id="GO:0031250">
    <property type="term" value="C:anaerobic ribonucleoside-triphosphate reductase complex"/>
    <property type="evidence" value="ECO:0007669"/>
    <property type="project" value="TreeGrafter"/>
</dbReference>
<evidence type="ECO:0000256" key="2">
    <source>
        <dbReference type="ARBA" id="ARBA00022840"/>
    </source>
</evidence>
<dbReference type="Pfam" id="PF13597">
    <property type="entry name" value="NRDD"/>
    <property type="match status" value="1"/>
</dbReference>
<feature type="domain" description="ATP-cone" evidence="3">
    <location>
        <begin position="3"/>
        <end position="95"/>
    </location>
</feature>
<dbReference type="Pfam" id="PF03477">
    <property type="entry name" value="ATP-cone"/>
    <property type="match status" value="1"/>
</dbReference>